<protein>
    <recommendedName>
        <fullName evidence="4">Phospholipase D-like domain-containing protein</fullName>
    </recommendedName>
</protein>
<gene>
    <name evidence="2" type="ORF">ABXZ32_10380</name>
</gene>
<name>A0ABV2TZA1_9FLAO</name>
<dbReference type="Gene3D" id="3.30.870.10">
    <property type="entry name" value="Endonuclease Chain A"/>
    <property type="match status" value="2"/>
</dbReference>
<evidence type="ECO:0000256" key="1">
    <source>
        <dbReference type="SAM" id="MobiDB-lite"/>
    </source>
</evidence>
<dbReference type="RefSeq" id="WP_354618609.1">
    <property type="nucleotide sequence ID" value="NZ_JBEWYP010000005.1"/>
</dbReference>
<dbReference type="Proteomes" id="UP001549773">
    <property type="component" value="Unassembled WGS sequence"/>
</dbReference>
<evidence type="ECO:0000313" key="3">
    <source>
        <dbReference type="Proteomes" id="UP001549773"/>
    </source>
</evidence>
<accession>A0ABV2TZA1</accession>
<comment type="caution">
    <text evidence="2">The sequence shown here is derived from an EMBL/GenBank/DDBJ whole genome shotgun (WGS) entry which is preliminary data.</text>
</comment>
<organism evidence="2 3">
    <name type="scientific">Sediminicola luteus</name>
    <dbReference type="NCBI Taxonomy" id="319238"/>
    <lineage>
        <taxon>Bacteria</taxon>
        <taxon>Pseudomonadati</taxon>
        <taxon>Bacteroidota</taxon>
        <taxon>Flavobacteriia</taxon>
        <taxon>Flavobacteriales</taxon>
        <taxon>Flavobacteriaceae</taxon>
        <taxon>Sediminicola</taxon>
    </lineage>
</organism>
<sequence>MKIERSNILELIGTGKNKYHSCVITSYSIDLAFFEQLILPRLRNVGITNINLFVDASMLEKYLASHLSSSSKKFKANYSITPVHIVGAFHPKMLFLAGLDKGYLSIGSGNITSSGLLYNDEIWSSFYTGKERTDTQPVFNSAWNYIQTLSLHCFDINRTKIGWINQHSPWLNKLDNISNLTKSIKDAVYKLSYTQKDHSLYKDVISELSINPKSIKIIAPYFNRSGAFLQTLIDDLSPTEMHCVVDKENGLLPVDFKSSKSEFSDWSDVIKNENSKSIQRLHAKMIQIEYAKETIFILGSANATVEAYGISNRSFKNDEAVITIKSEKPRDFLKELGINIPKLGTLNIQQAKNVEIQDLEFPKFLIRIKHAELNDQNLKLTLDKSISEPYFLRTFNNANELIEKFELSSESTLIQTTLIKTEGVFKVGIFALETLERISTFGLIQNTNVLKKSNPDERLARLQSFEHLDIFNSLNYELVLDFLDQERIFKESATAQYPSIAEMGVKEDEGEIISEREYNKNASLALDEQVTSENITSLVEEFLDVLKIRENQEEISSNSEEKALNAGDDGIDENTTLKHTQKDTSTKEGQRITHKIEKTIKSVYSLILARYQIGIPQETRSLNALFIGYHILLHFWEETYTEDISTIKIRYKKLKNLNKLENHFDLKRLESQIESAINEVSYTIDYSKLNKLSQFIDNQEEFKITGTPSEPITLHHPYINGKYIESYTDDNLIYNLLNNGVSNILRSIKNKELLLTETQKIKLLVLTNRILNLIKWKYNFEYYKNLFLLNLYEIIKAEELLLGNNIKDLKDIKDSDIFKQYTTYKMMLLEGKLTSVPLGSHLVNSIIYSTQLGFCKLKVVRKDNKIDLDSPLGESFNFGDYRGYFKVFVGQNIKLF</sequence>
<feature type="region of interest" description="Disordered" evidence="1">
    <location>
        <begin position="556"/>
        <end position="588"/>
    </location>
</feature>
<evidence type="ECO:0008006" key="4">
    <source>
        <dbReference type="Google" id="ProtNLM"/>
    </source>
</evidence>
<proteinExistence type="predicted"/>
<dbReference type="EMBL" id="JBEWYP010000005">
    <property type="protein sequence ID" value="MET7029805.1"/>
    <property type="molecule type" value="Genomic_DNA"/>
</dbReference>
<keyword evidence="3" id="KW-1185">Reference proteome</keyword>
<evidence type="ECO:0000313" key="2">
    <source>
        <dbReference type="EMBL" id="MET7029805.1"/>
    </source>
</evidence>
<reference evidence="2 3" key="1">
    <citation type="submission" date="2024-07" db="EMBL/GenBank/DDBJ databases">
        <title>The genome sequence of type strain Sediminicola luteus GDMCC 1.2596T.</title>
        <authorList>
            <person name="Liu Y."/>
        </authorList>
    </citation>
    <scope>NUCLEOTIDE SEQUENCE [LARGE SCALE GENOMIC DNA]</scope>
    <source>
        <strain evidence="2 3">GDMCC 1.2596</strain>
    </source>
</reference>